<evidence type="ECO:0000256" key="1">
    <source>
        <dbReference type="SAM" id="MobiDB-lite"/>
    </source>
</evidence>
<dbReference type="Proteomes" id="UP000815677">
    <property type="component" value="Unassembled WGS sequence"/>
</dbReference>
<evidence type="ECO:0000313" key="2">
    <source>
        <dbReference type="EMBL" id="GAT49252.1"/>
    </source>
</evidence>
<gene>
    <name evidence="2" type="ORF">MCHLO_06578</name>
</gene>
<feature type="region of interest" description="Disordered" evidence="1">
    <location>
        <begin position="51"/>
        <end position="83"/>
    </location>
</feature>
<organism evidence="2 3">
    <name type="scientific">Mycena chlorophos</name>
    <name type="common">Agaric fungus</name>
    <name type="synonym">Agaricus chlorophos</name>
    <dbReference type="NCBI Taxonomy" id="658473"/>
    <lineage>
        <taxon>Eukaryota</taxon>
        <taxon>Fungi</taxon>
        <taxon>Dikarya</taxon>
        <taxon>Basidiomycota</taxon>
        <taxon>Agaricomycotina</taxon>
        <taxon>Agaricomycetes</taxon>
        <taxon>Agaricomycetidae</taxon>
        <taxon>Agaricales</taxon>
        <taxon>Marasmiineae</taxon>
        <taxon>Mycenaceae</taxon>
        <taxon>Mycena</taxon>
    </lineage>
</organism>
<feature type="compositionally biased region" description="Basic and acidic residues" evidence="1">
    <location>
        <begin position="62"/>
        <end position="83"/>
    </location>
</feature>
<keyword evidence="3" id="KW-1185">Reference proteome</keyword>
<name>A0ABQ0LFE6_MYCCL</name>
<evidence type="ECO:0000313" key="3">
    <source>
        <dbReference type="Proteomes" id="UP000815677"/>
    </source>
</evidence>
<sequence>MRRTRLLVNVSSCSRWSKSRRIARMTWLRTASTSSCPAVYVPPSPRLLSLSTSLRAPPAPARTERPPIARDGPAEAKATSSKERNPLRLSAYVALDRCVVLRVDPEMLRQHVAKDKGRKMYPAREPPLARLSLTLATGHPYFRRFAPS</sequence>
<proteinExistence type="predicted"/>
<protein>
    <submittedName>
        <fullName evidence="2">Uncharacterized protein</fullName>
    </submittedName>
</protein>
<dbReference type="EMBL" id="DF845401">
    <property type="protein sequence ID" value="GAT49252.1"/>
    <property type="molecule type" value="Genomic_DNA"/>
</dbReference>
<accession>A0ABQ0LFE6</accession>
<reference evidence="2" key="1">
    <citation type="submission" date="2014-09" db="EMBL/GenBank/DDBJ databases">
        <title>Genome sequence of the luminous mushroom Mycena chlorophos for searching fungal bioluminescence genes.</title>
        <authorList>
            <person name="Tanaka Y."/>
            <person name="Kasuga D."/>
            <person name="Oba Y."/>
            <person name="Hase S."/>
            <person name="Sato K."/>
            <person name="Oba Y."/>
            <person name="Sakakibara Y."/>
        </authorList>
    </citation>
    <scope>NUCLEOTIDE SEQUENCE</scope>
</reference>